<dbReference type="AlphaFoldDB" id="Q2LT47"/>
<dbReference type="EMBL" id="CP000252">
    <property type="protein sequence ID" value="ABC77261.1"/>
    <property type="molecule type" value="Genomic_DNA"/>
</dbReference>
<name>Q2LT47_SYNAS</name>
<dbReference type="GO" id="GO:0003676">
    <property type="term" value="F:nucleic acid binding"/>
    <property type="evidence" value="ECO:0007669"/>
    <property type="project" value="InterPro"/>
</dbReference>
<feature type="domain" description="Integrase catalytic" evidence="1">
    <location>
        <begin position="177"/>
        <end position="357"/>
    </location>
</feature>
<dbReference type="KEGG" id="sat:SYN_01387"/>
<organism evidence="2 3">
    <name type="scientific">Syntrophus aciditrophicus (strain SB)</name>
    <dbReference type="NCBI Taxonomy" id="56780"/>
    <lineage>
        <taxon>Bacteria</taxon>
        <taxon>Pseudomonadati</taxon>
        <taxon>Thermodesulfobacteriota</taxon>
        <taxon>Syntrophia</taxon>
        <taxon>Syntrophales</taxon>
        <taxon>Syntrophaceae</taxon>
        <taxon>Syntrophus</taxon>
    </lineage>
</organism>
<evidence type="ECO:0000313" key="3">
    <source>
        <dbReference type="Proteomes" id="UP000001933"/>
    </source>
</evidence>
<accession>Q2LT47</accession>
<keyword evidence="3" id="KW-1185">Reference proteome</keyword>
<dbReference type="InterPro" id="IPR001584">
    <property type="entry name" value="Integrase_cat-core"/>
</dbReference>
<dbReference type="PROSITE" id="PS50994">
    <property type="entry name" value="INTEGRASE"/>
    <property type="match status" value="1"/>
</dbReference>
<evidence type="ECO:0000313" key="2">
    <source>
        <dbReference type="EMBL" id="ABC77261.1"/>
    </source>
</evidence>
<dbReference type="InterPro" id="IPR012337">
    <property type="entry name" value="RNaseH-like_sf"/>
</dbReference>
<dbReference type="InParanoid" id="Q2LT47"/>
<dbReference type="HOGENOM" id="CLU_029113_2_0_7"/>
<gene>
    <name evidence="2" type="ORF">SYN_01387</name>
</gene>
<dbReference type="GO" id="GO:0015074">
    <property type="term" value="P:DNA integration"/>
    <property type="evidence" value="ECO:0007669"/>
    <property type="project" value="InterPro"/>
</dbReference>
<dbReference type="Proteomes" id="UP000001933">
    <property type="component" value="Chromosome"/>
</dbReference>
<sequence length="552" mass="63419">MLFHEKAKRGGIVRLRMSFQSRRELLSQVVSRYREASREQKSIILNEFIASSGYARKYAIRLLSMPAVAPVVSIQRQRQRSYGTEVQEALQILWGAANFIGSKRLAPFLEELVPAMERHGHLEVTEKVRSQLLSINPATIDRVLRPFRKSAPQGACTTKSGILLKKQILVRTFSDWNETEPGFFQADLVAHCGQSTEGAYLNTLVLTDIATGWVECLPLLFRSRHAVIESLDYIRKILPFPLLGLDTDNGSEFINAELLAYCEREKITFTRGRAYKKNDQCYVEQKNGVVVRQLVGYDRFEGEGAFLQLRELYRAVRLYVNFFQPSMKLHEKHRSGARIQKIYCPAKTPFQRLCAARGAEATESLNTIYLALDPVELLRQLRILQDALWKHTVLQTGEPPAGINSTVRLAEIEFNRIELNHSAQNDRNSISDMVPSNPEPQKCKYHRTKAVRAPHTWRTRKDPFQSVWAEICGRLEKNPERTAKSILRELQILYPDQYSDGQLRTLQRRIQEWRAKAILTFDHRWLEEGQLLQEGLPRPLGAKIQIDELPGK</sequence>
<proteinExistence type="predicted"/>
<reference evidence="2 3" key="1">
    <citation type="journal article" date="2007" name="Proc. Natl. Acad. Sci. U.S.A.">
        <title>The genome of Syntrophus aciditrophicus: life at the thermodynamic limit of microbial growth.</title>
        <authorList>
            <person name="McInerney M.J."/>
            <person name="Rohlin L."/>
            <person name="Mouttaki H."/>
            <person name="Kim U."/>
            <person name="Krupp R.S."/>
            <person name="Rios-Hernandez L."/>
            <person name="Sieber J."/>
            <person name="Struchtemeyer C.G."/>
            <person name="Bhattacharyya A."/>
            <person name="Campbell J.W."/>
            <person name="Gunsalus R.P."/>
        </authorList>
    </citation>
    <scope>NUCLEOTIDE SEQUENCE [LARGE SCALE GENOMIC DNA]</scope>
    <source>
        <strain evidence="2 3">SB</strain>
    </source>
</reference>
<dbReference type="InterPro" id="IPR036397">
    <property type="entry name" value="RNaseH_sf"/>
</dbReference>
<dbReference type="eggNOG" id="COG2801">
    <property type="taxonomic scope" value="Bacteria"/>
</dbReference>
<dbReference type="Gene3D" id="3.30.420.10">
    <property type="entry name" value="Ribonuclease H-like superfamily/Ribonuclease H"/>
    <property type="match status" value="1"/>
</dbReference>
<evidence type="ECO:0000259" key="1">
    <source>
        <dbReference type="PROSITE" id="PS50994"/>
    </source>
</evidence>
<dbReference type="SUPFAM" id="SSF53098">
    <property type="entry name" value="Ribonuclease H-like"/>
    <property type="match status" value="1"/>
</dbReference>
<protein>
    <submittedName>
        <fullName evidence="2">Integrase core domain protein</fullName>
    </submittedName>
</protein>